<organism evidence="1 2">
    <name type="scientific">Saprospira grandis (strain Lewin)</name>
    <dbReference type="NCBI Taxonomy" id="984262"/>
    <lineage>
        <taxon>Bacteria</taxon>
        <taxon>Pseudomonadati</taxon>
        <taxon>Bacteroidota</taxon>
        <taxon>Saprospiria</taxon>
        <taxon>Saprospirales</taxon>
        <taxon>Saprospiraceae</taxon>
        <taxon>Saprospira</taxon>
    </lineage>
</organism>
<dbReference type="AlphaFoldDB" id="H6L8X1"/>
<protein>
    <submittedName>
        <fullName evidence="1">Uncharacterized protein</fullName>
    </submittedName>
</protein>
<accession>H6L8X1</accession>
<name>H6L8X1_SAPGL</name>
<keyword evidence="2" id="KW-1185">Reference proteome</keyword>
<dbReference type="Proteomes" id="UP000007519">
    <property type="component" value="Chromosome"/>
</dbReference>
<dbReference type="KEGG" id="sgn:SGRA_0368"/>
<dbReference type="HOGENOM" id="CLU_1007925_0_0_10"/>
<dbReference type="STRING" id="984262.SGRA_0368"/>
<evidence type="ECO:0000313" key="1">
    <source>
        <dbReference type="EMBL" id="AFC23107.1"/>
    </source>
</evidence>
<evidence type="ECO:0000313" key="2">
    <source>
        <dbReference type="Proteomes" id="UP000007519"/>
    </source>
</evidence>
<gene>
    <name evidence="1" type="ordered locus">SGRA_0368</name>
</gene>
<dbReference type="EMBL" id="CP002831">
    <property type="protein sequence ID" value="AFC23107.1"/>
    <property type="molecule type" value="Genomic_DNA"/>
</dbReference>
<reference evidence="1 2" key="1">
    <citation type="journal article" date="2012" name="Stand. Genomic Sci.">
        <title>Complete genome sequencing and analysis of Saprospira grandis str. Lewin, a predatory marine bacterium.</title>
        <authorList>
            <person name="Saw J.H."/>
            <person name="Yuryev A."/>
            <person name="Kanbe M."/>
            <person name="Hou S."/>
            <person name="Young A.G."/>
            <person name="Aizawa S."/>
            <person name="Alam M."/>
        </authorList>
    </citation>
    <scope>NUCLEOTIDE SEQUENCE [LARGE SCALE GENOMIC DNA]</scope>
    <source>
        <strain evidence="1 2">Lewin</strain>
    </source>
</reference>
<proteinExistence type="predicted"/>
<sequence length="304" mass="34377">MFDSEQQKHFSVFAAFLASLSPYFQLTMRTIYLFLFCLCLSTYSYAQDGALKAPRSESRSTKEYNGYPDLVILKNGSELRCKIINYGENGNIRVEIEGGTKLVYPLSEVDRIERPSLVANDRGVENRRDSSYTERSYFFLNMGLPGSITETGSPDVGIFMQFSGGWAKNPNLMFGAGLSMLRMSNGFMPSSHIPLFAEIRGDFKTNRPWAFTYNLAVGYNVALLDTSATSAGWWNDSRRMLGAKGGLYARPELGIRFAGKRHIRWHMGFGYQFIQAAYEMEINNSLIATEQWLIRPHLSVGILF</sequence>